<evidence type="ECO:0000259" key="9">
    <source>
        <dbReference type="PROSITE" id="PS51050"/>
    </source>
</evidence>
<feature type="compositionally biased region" description="Polar residues" evidence="8">
    <location>
        <begin position="831"/>
        <end position="849"/>
    </location>
</feature>
<evidence type="ECO:0000256" key="1">
    <source>
        <dbReference type="ARBA" id="ARBA00004123"/>
    </source>
</evidence>
<feature type="coiled-coil region" evidence="7">
    <location>
        <begin position="327"/>
        <end position="361"/>
    </location>
</feature>
<dbReference type="PANTHER" id="PTHR23337">
    <property type="entry name" value="ZINC FINGER CW-TYPE COILED-COIL DOMAIN PROTEIN 1"/>
    <property type="match status" value="1"/>
</dbReference>
<feature type="coiled-coil region" evidence="7">
    <location>
        <begin position="592"/>
        <end position="622"/>
    </location>
</feature>
<feature type="domain" description="CW-type" evidence="9">
    <location>
        <begin position="529"/>
        <end position="589"/>
    </location>
</feature>
<evidence type="ECO:0000256" key="4">
    <source>
        <dbReference type="ARBA" id="ARBA00022833"/>
    </source>
</evidence>
<feature type="compositionally biased region" description="Polar residues" evidence="8">
    <location>
        <begin position="694"/>
        <end position="714"/>
    </location>
</feature>
<dbReference type="Pfam" id="PF13589">
    <property type="entry name" value="HATPase_c_3"/>
    <property type="match status" value="1"/>
</dbReference>
<dbReference type="PANTHER" id="PTHR23337:SF3">
    <property type="entry name" value="MORC FAMILY CW-TYPE ZINC FINGER 2"/>
    <property type="match status" value="1"/>
</dbReference>
<dbReference type="SUPFAM" id="SSF55874">
    <property type="entry name" value="ATPase domain of HSP90 chaperone/DNA topoisomerase II/histidine kinase"/>
    <property type="match status" value="1"/>
</dbReference>
<feature type="region of interest" description="Disordered" evidence="8">
    <location>
        <begin position="831"/>
        <end position="878"/>
    </location>
</feature>
<feature type="compositionally biased region" description="Polar residues" evidence="8">
    <location>
        <begin position="778"/>
        <end position="794"/>
    </location>
</feature>
<accession>A0A183SXV7</accession>
<comment type="subcellular location">
    <subcellularLocation>
        <location evidence="1">Nucleus</location>
    </subcellularLocation>
</comment>
<organism evidence="10">
    <name type="scientific">Schistocephalus solidus</name>
    <name type="common">Tapeworm</name>
    <dbReference type="NCBI Taxonomy" id="70667"/>
    <lineage>
        <taxon>Eukaryota</taxon>
        <taxon>Metazoa</taxon>
        <taxon>Spiralia</taxon>
        <taxon>Lophotrochozoa</taxon>
        <taxon>Platyhelminthes</taxon>
        <taxon>Cestoda</taxon>
        <taxon>Eucestoda</taxon>
        <taxon>Diphyllobothriidea</taxon>
        <taxon>Diphyllobothriidae</taxon>
        <taxon>Schistocephalus</taxon>
    </lineage>
</organism>
<feature type="compositionally biased region" description="Low complexity" evidence="8">
    <location>
        <begin position="740"/>
        <end position="751"/>
    </location>
</feature>
<feature type="compositionally biased region" description="Low complexity" evidence="8">
    <location>
        <begin position="795"/>
        <end position="812"/>
    </location>
</feature>
<feature type="compositionally biased region" description="Low complexity" evidence="8">
    <location>
        <begin position="648"/>
        <end position="665"/>
    </location>
</feature>
<evidence type="ECO:0000256" key="5">
    <source>
        <dbReference type="ARBA" id="ARBA00023054"/>
    </source>
</evidence>
<keyword evidence="3" id="KW-0863">Zinc-finger</keyword>
<dbReference type="AlphaFoldDB" id="A0A183SXV7"/>
<dbReference type="WBParaSite" id="SSLN_0000940201-mRNA-1">
    <property type="protein sequence ID" value="SSLN_0000940201-mRNA-1"/>
    <property type="gene ID" value="SSLN_0000940201"/>
</dbReference>
<name>A0A183SXV7_SCHSO</name>
<dbReference type="Gene3D" id="3.30.40.100">
    <property type="match status" value="1"/>
</dbReference>
<reference evidence="10" key="1">
    <citation type="submission" date="2016-06" db="UniProtKB">
        <authorList>
            <consortium name="WormBaseParasite"/>
        </authorList>
    </citation>
    <scope>IDENTIFICATION</scope>
</reference>
<keyword evidence="2" id="KW-0479">Metal-binding</keyword>
<keyword evidence="5 7" id="KW-0175">Coiled coil</keyword>
<dbReference type="PROSITE" id="PS51050">
    <property type="entry name" value="ZF_CW"/>
    <property type="match status" value="1"/>
</dbReference>
<evidence type="ECO:0000313" key="10">
    <source>
        <dbReference type="WBParaSite" id="SSLN_0000940201-mRNA-1"/>
    </source>
</evidence>
<dbReference type="Gene3D" id="3.30.565.10">
    <property type="entry name" value="Histidine kinase-like ATPase, C-terminal domain"/>
    <property type="match status" value="1"/>
</dbReference>
<evidence type="ECO:0000256" key="7">
    <source>
        <dbReference type="SAM" id="Coils"/>
    </source>
</evidence>
<dbReference type="InterPro" id="IPR011124">
    <property type="entry name" value="Znf_CW"/>
</dbReference>
<evidence type="ECO:0000256" key="2">
    <source>
        <dbReference type="ARBA" id="ARBA00022723"/>
    </source>
</evidence>
<dbReference type="Pfam" id="PF07496">
    <property type="entry name" value="zf-CW"/>
    <property type="match status" value="1"/>
</dbReference>
<feature type="compositionally biased region" description="Acidic residues" evidence="8">
    <location>
        <begin position="752"/>
        <end position="764"/>
    </location>
</feature>
<dbReference type="Pfam" id="PF17942">
    <property type="entry name" value="Morc6_S5"/>
    <property type="match status" value="1"/>
</dbReference>
<feature type="region of interest" description="Disordered" evidence="8">
    <location>
        <begin position="625"/>
        <end position="812"/>
    </location>
</feature>
<dbReference type="InterPro" id="IPR041006">
    <property type="entry name" value="Morc_S5"/>
</dbReference>
<dbReference type="GO" id="GO:0005634">
    <property type="term" value="C:nucleus"/>
    <property type="evidence" value="ECO:0007669"/>
    <property type="project" value="UniProtKB-SubCell"/>
</dbReference>
<evidence type="ECO:0000256" key="6">
    <source>
        <dbReference type="ARBA" id="ARBA00023242"/>
    </source>
</evidence>
<feature type="compositionally biased region" description="Polar residues" evidence="8">
    <location>
        <begin position="869"/>
        <end position="878"/>
    </location>
</feature>
<evidence type="ECO:0000256" key="3">
    <source>
        <dbReference type="ARBA" id="ARBA00022771"/>
    </source>
</evidence>
<protein>
    <submittedName>
        <fullName evidence="10">CW-type domain-containing protein</fullName>
    </submittedName>
</protein>
<feature type="region of interest" description="Disordered" evidence="8">
    <location>
        <begin position="568"/>
        <end position="591"/>
    </location>
</feature>
<sequence length="1021" mass="113864">LPQTRVHLWIVARCLPKKSPGADCRHGAIALKFTINFNASLTVDKGGPVITTHEFLFGAVAELIDNSRDAGATELDIYTSKRQDASLRGGFMLYFVDNGCGMSPEEARNVIIFGKSLKRSVDGSSIGMYGNGLKSGSMRVGSDMILFTRREGVYTCLFLSRTFHEEEKLDEVIVPLPTFKAIDKTPLSSSPEELKKHELEMQIILKYSPFRCNKDFFSQFDKIKGETGTLVIIYNMKLLDNGSPELDINTDPRDILLMASSDKDDPMEPHADIELPPEKRSLRAYVSILYADPRMKVYIQGRKVQTKRLLDILYAARRYNFASKTFRMRAERDLAKAKNDVKIAELRAREAESKARDCELRYEGSKDPEHLKLVRRLNNAAAELRNLVTLRQNTVARKQKALKEPKTLTFYFGMNVVNRACDGMFIYNCSRLIKMYQRIGPQQDSSMMCRGVVGIVDVPYMVLEPTHNKQDFADAKEFRQLMRAMADHLMQYWDDLAIDKNGSEDINRFWKSFGYLSARWRDPPSNEEKYARKRYSCVSICVQCDKCLRWRVLPYSQNQIGRDVPDNWQCRDNPDQKHRRCDAPEEDMNPPLGVLKRKIKTKEQRQAELEAQIRKKQEELEQILDPDDEIVAIPKSGDLGSGTGRGSARGATSAVSAAGKRAAPKAPSPPPPPTKRTASASTRALTVADKKRMSSTGAPSRSSSDLPMPTSVSKPRSGGLTPKFNNAQVTAKSRRVVRQESTSSSSSSSETEASEEEEDEEQSAQDEHNNLVDKSKSRSAATATKTQPKISTVTSSASEASSSSSGVKNSSSAAVAASSASKSSALDEVTSSGQISNTAPSTTANNDLTATAPRLPNGSEDTKQMALVESSTTPSAGRTYNPELVEKILEKFKLITKVLILDSKPSRVVEKLPEAHAFLKWVCLRYFLPPQWPMQKDHIHTLSEAELADFPLEDFFDRYEQGLRALLANFQQETQSCSDTLQNVRKDVAALLDKVAPHLKASSLEGEAIDQLLQEHLHKIG</sequence>
<feature type="compositionally biased region" description="Basic and acidic residues" evidence="8">
    <location>
        <begin position="765"/>
        <end position="776"/>
    </location>
</feature>
<evidence type="ECO:0000256" key="8">
    <source>
        <dbReference type="SAM" id="MobiDB-lite"/>
    </source>
</evidence>
<keyword evidence="6" id="KW-0539">Nucleus</keyword>
<dbReference type="InterPro" id="IPR036890">
    <property type="entry name" value="HATPase_C_sf"/>
</dbReference>
<proteinExistence type="predicted"/>
<dbReference type="GO" id="GO:0008270">
    <property type="term" value="F:zinc ion binding"/>
    <property type="evidence" value="ECO:0007669"/>
    <property type="project" value="UniProtKB-KW"/>
</dbReference>
<keyword evidence="4" id="KW-0862">Zinc</keyword>